<gene>
    <name evidence="1" type="ORF">ENL21_05100</name>
</gene>
<dbReference type="Proteomes" id="UP000886111">
    <property type="component" value="Unassembled WGS sequence"/>
</dbReference>
<comment type="caution">
    <text evidence="1">The sequence shown here is derived from an EMBL/GenBank/DDBJ whole genome shotgun (WGS) entry which is preliminary data.</text>
</comment>
<feature type="non-terminal residue" evidence="1">
    <location>
        <position position="129"/>
    </location>
</feature>
<proteinExistence type="predicted"/>
<dbReference type="EMBL" id="DRTD01000375">
    <property type="protein sequence ID" value="HHE55138.1"/>
    <property type="molecule type" value="Genomic_DNA"/>
</dbReference>
<sequence>MNRIIFLLLGFAFLIIGCQKMSVEALQKMVDRGEFSKAEKLIKKRLSKDGELTSQQKQTLLFELERMNRIRKDFTATREQVVEFIRKYYPEVSDSDLDRWEKEKKLEFMIIDGQKKYFKYAARNLFRLD</sequence>
<accession>A0A7V5LJX4</accession>
<dbReference type="PROSITE" id="PS51257">
    <property type="entry name" value="PROKAR_LIPOPROTEIN"/>
    <property type="match status" value="1"/>
</dbReference>
<reference evidence="1" key="1">
    <citation type="journal article" date="2020" name="mSystems">
        <title>Genome- and Community-Level Interaction Insights into Carbon Utilization and Element Cycling Functions of Hydrothermarchaeota in Hydrothermal Sediment.</title>
        <authorList>
            <person name="Zhou Z."/>
            <person name="Liu Y."/>
            <person name="Xu W."/>
            <person name="Pan J."/>
            <person name="Luo Z.H."/>
            <person name="Li M."/>
        </authorList>
    </citation>
    <scope>NUCLEOTIDE SEQUENCE [LARGE SCALE GENOMIC DNA]</scope>
    <source>
        <strain evidence="1">HyVt-76</strain>
    </source>
</reference>
<dbReference type="AlphaFoldDB" id="A0A7V5LJX4"/>
<organism evidence="1">
    <name type="scientific">Caldithrix abyssi</name>
    <dbReference type="NCBI Taxonomy" id="187145"/>
    <lineage>
        <taxon>Bacteria</taxon>
        <taxon>Pseudomonadati</taxon>
        <taxon>Calditrichota</taxon>
        <taxon>Calditrichia</taxon>
        <taxon>Calditrichales</taxon>
        <taxon>Calditrichaceae</taxon>
        <taxon>Caldithrix</taxon>
    </lineage>
</organism>
<protein>
    <submittedName>
        <fullName evidence="1">Transglutaminase</fullName>
    </submittedName>
</protein>
<name>A0A7V5LJX4_CALAY</name>
<evidence type="ECO:0000313" key="1">
    <source>
        <dbReference type="EMBL" id="HHE55138.1"/>
    </source>
</evidence>